<dbReference type="InterPro" id="IPR036412">
    <property type="entry name" value="HAD-like_sf"/>
</dbReference>
<dbReference type="Pfam" id="PF13419">
    <property type="entry name" value="HAD_2"/>
    <property type="match status" value="1"/>
</dbReference>
<evidence type="ECO:0000313" key="2">
    <source>
        <dbReference type="Proteomes" id="UP000017090"/>
    </source>
</evidence>
<dbReference type="InterPro" id="IPR023198">
    <property type="entry name" value="PGP-like_dom2"/>
</dbReference>
<proteinExistence type="predicted"/>
<dbReference type="eggNOG" id="COG0546">
    <property type="taxonomic scope" value="Bacteria"/>
</dbReference>
<accession>U7UCM3</accession>
<dbReference type="SFLD" id="SFLDG01129">
    <property type="entry name" value="C1.5:_HAD__Beta-PGM__Phosphata"/>
    <property type="match status" value="1"/>
</dbReference>
<protein>
    <submittedName>
        <fullName evidence="1">Haloacid dehalogenase-like hydrolase</fullName>
    </submittedName>
</protein>
<dbReference type="RefSeq" id="WP_023054459.1">
    <property type="nucleotide sequence ID" value="NZ_AWXA01000053.1"/>
</dbReference>
<organism evidence="1 2">
    <name type="scientific">Megasphaera vaginalis</name>
    <name type="common">ex Srinivasan et al. 2021</name>
    <dbReference type="NCBI Taxonomy" id="1111454"/>
    <lineage>
        <taxon>Bacteria</taxon>
        <taxon>Bacillati</taxon>
        <taxon>Bacillota</taxon>
        <taxon>Negativicutes</taxon>
        <taxon>Veillonellales</taxon>
        <taxon>Veillonellaceae</taxon>
        <taxon>Megasphaera</taxon>
    </lineage>
</organism>
<keyword evidence="1" id="KW-0378">Hydrolase</keyword>
<dbReference type="EMBL" id="AWXA01000053">
    <property type="protein sequence ID" value="ERT57152.1"/>
    <property type="molecule type" value="Genomic_DNA"/>
</dbReference>
<dbReference type="OrthoDB" id="9792518at2"/>
<dbReference type="AlphaFoldDB" id="U7UCM3"/>
<dbReference type="Proteomes" id="UP000017090">
    <property type="component" value="Unassembled WGS sequence"/>
</dbReference>
<dbReference type="SUPFAM" id="SSF56784">
    <property type="entry name" value="HAD-like"/>
    <property type="match status" value="1"/>
</dbReference>
<gene>
    <name evidence="1" type="ORF">HMPREF1250_1696</name>
</gene>
<dbReference type="InterPro" id="IPR050155">
    <property type="entry name" value="HAD-like_hydrolase_sf"/>
</dbReference>
<name>U7UCM3_9FIRM</name>
<dbReference type="PATRIC" id="fig|1111454.3.peg.1986"/>
<sequence length="215" mass="23429">MYRHILFDLDGTLTDSQEGIIKSVAYALEKQGEETAGRLEQQVIIGPPLMLTFLDTFGFSPEKAQATYAFFQERYGTIGKFENRPFAGIIHMLRQLQSAGSKAYVATSKPQVHAEAICEKFGLSPYLTEIAGSVLGGTEDKAVVIDRVLRHIGSGAADSAVMVGDRKYDVIGARKTGIPVIYAAFGYGNEAERQEFPADYTVNSVAELTALLLHS</sequence>
<dbReference type="SFLD" id="SFLDS00003">
    <property type="entry name" value="Haloacid_Dehalogenase"/>
    <property type="match status" value="1"/>
</dbReference>
<dbReference type="GO" id="GO:0005829">
    <property type="term" value="C:cytosol"/>
    <property type="evidence" value="ECO:0007669"/>
    <property type="project" value="TreeGrafter"/>
</dbReference>
<dbReference type="PANTHER" id="PTHR43434:SF20">
    <property type="entry name" value="5'-NUCLEOTIDASE"/>
    <property type="match status" value="1"/>
</dbReference>
<dbReference type="InterPro" id="IPR023214">
    <property type="entry name" value="HAD_sf"/>
</dbReference>
<dbReference type="PANTHER" id="PTHR43434">
    <property type="entry name" value="PHOSPHOGLYCOLATE PHOSPHATASE"/>
    <property type="match status" value="1"/>
</dbReference>
<dbReference type="Gene3D" id="3.40.50.1000">
    <property type="entry name" value="HAD superfamily/HAD-like"/>
    <property type="match status" value="1"/>
</dbReference>
<comment type="caution">
    <text evidence="1">The sequence shown here is derived from an EMBL/GenBank/DDBJ whole genome shotgun (WGS) entry which is preliminary data.</text>
</comment>
<keyword evidence="2" id="KW-1185">Reference proteome</keyword>
<dbReference type="STRING" id="1111454.HMPREF1250_1696"/>
<dbReference type="Gene3D" id="1.10.150.240">
    <property type="entry name" value="Putative phosphatase, domain 2"/>
    <property type="match status" value="1"/>
</dbReference>
<dbReference type="GO" id="GO:0004713">
    <property type="term" value="F:protein tyrosine kinase activity"/>
    <property type="evidence" value="ECO:0007669"/>
    <property type="project" value="TreeGrafter"/>
</dbReference>
<dbReference type="GO" id="GO:0016787">
    <property type="term" value="F:hydrolase activity"/>
    <property type="evidence" value="ECO:0007669"/>
    <property type="project" value="UniProtKB-KW"/>
</dbReference>
<evidence type="ECO:0000313" key="1">
    <source>
        <dbReference type="EMBL" id="ERT57152.1"/>
    </source>
</evidence>
<reference evidence="1 2" key="1">
    <citation type="submission" date="2013-09" db="EMBL/GenBank/DDBJ databases">
        <authorList>
            <person name="Durkin A.S."/>
            <person name="Haft D.R."/>
            <person name="McCorrison J."/>
            <person name="Torralba M."/>
            <person name="Gillis M."/>
            <person name="Haft D.H."/>
            <person name="Methe B."/>
            <person name="Sutton G."/>
            <person name="Nelson K.E."/>
        </authorList>
    </citation>
    <scope>NUCLEOTIDE SEQUENCE [LARGE SCALE GENOMIC DNA]</scope>
    <source>
        <strain evidence="1 2">BV3C16-1</strain>
    </source>
</reference>
<dbReference type="InterPro" id="IPR041492">
    <property type="entry name" value="HAD_2"/>
</dbReference>